<proteinExistence type="predicted"/>
<gene>
    <name evidence="4" type="ORF">HY912_10450</name>
</gene>
<keyword evidence="2" id="KW-0808">Transferase</keyword>
<dbReference type="CDD" id="cd02440">
    <property type="entry name" value="AdoMet_MTases"/>
    <property type="match status" value="1"/>
</dbReference>
<dbReference type="SUPFAM" id="SSF53335">
    <property type="entry name" value="S-adenosyl-L-methionine-dependent methyltransferases"/>
    <property type="match status" value="1"/>
</dbReference>
<dbReference type="PANTHER" id="PTHR43464:SF19">
    <property type="entry name" value="UBIQUINONE BIOSYNTHESIS O-METHYLTRANSFERASE, MITOCHONDRIAL"/>
    <property type="match status" value="1"/>
</dbReference>
<dbReference type="PANTHER" id="PTHR43464">
    <property type="entry name" value="METHYLTRANSFERASE"/>
    <property type="match status" value="1"/>
</dbReference>
<dbReference type="GO" id="GO:0008168">
    <property type="term" value="F:methyltransferase activity"/>
    <property type="evidence" value="ECO:0007669"/>
    <property type="project" value="UniProtKB-KW"/>
</dbReference>
<protein>
    <submittedName>
        <fullName evidence="4">DUF1698 domain-containing protein</fullName>
    </submittedName>
</protein>
<dbReference type="AlphaFoldDB" id="A0A9D6V365"/>
<dbReference type="Gene3D" id="3.40.50.150">
    <property type="entry name" value="Vaccinia Virus protein VP39"/>
    <property type="match status" value="1"/>
</dbReference>
<keyword evidence="1" id="KW-0489">Methyltransferase</keyword>
<dbReference type="InterPro" id="IPR027555">
    <property type="entry name" value="Mo5U34_MeTrfas-like"/>
</dbReference>
<evidence type="ECO:0000313" key="4">
    <source>
        <dbReference type="EMBL" id="MBI5249903.1"/>
    </source>
</evidence>
<name>A0A9D6V365_9BACT</name>
<accession>A0A9D6V365</accession>
<evidence type="ECO:0000256" key="2">
    <source>
        <dbReference type="ARBA" id="ARBA00022679"/>
    </source>
</evidence>
<dbReference type="Pfam" id="PF08003">
    <property type="entry name" value="Methyltransf_9"/>
    <property type="match status" value="1"/>
</dbReference>
<dbReference type="InterPro" id="IPR029063">
    <property type="entry name" value="SAM-dependent_MTases_sf"/>
</dbReference>
<dbReference type="EMBL" id="JACRDE010000281">
    <property type="protein sequence ID" value="MBI5249903.1"/>
    <property type="molecule type" value="Genomic_DNA"/>
</dbReference>
<evidence type="ECO:0000256" key="1">
    <source>
        <dbReference type="ARBA" id="ARBA00022603"/>
    </source>
</evidence>
<keyword evidence="3" id="KW-0949">S-adenosyl-L-methionine</keyword>
<reference evidence="4" key="1">
    <citation type="submission" date="2020-07" db="EMBL/GenBank/DDBJ databases">
        <title>Huge and variable diversity of episymbiotic CPR bacteria and DPANN archaea in groundwater ecosystems.</title>
        <authorList>
            <person name="He C.Y."/>
            <person name="Keren R."/>
            <person name="Whittaker M."/>
            <person name="Farag I.F."/>
            <person name="Doudna J."/>
            <person name="Cate J.H.D."/>
            <person name="Banfield J.F."/>
        </authorList>
    </citation>
    <scope>NUCLEOTIDE SEQUENCE</scope>
    <source>
        <strain evidence="4">NC_groundwater_1664_Pr3_B-0.1um_52_9</strain>
    </source>
</reference>
<evidence type="ECO:0000313" key="5">
    <source>
        <dbReference type="Proteomes" id="UP000807825"/>
    </source>
</evidence>
<dbReference type="GO" id="GO:0032259">
    <property type="term" value="P:methylation"/>
    <property type="evidence" value="ECO:0007669"/>
    <property type="project" value="UniProtKB-KW"/>
</dbReference>
<sequence>MVKQNPGFSPAELVARITELSAEEEWFHCIDLGGGIATMKEPVKHLLDLWGVIDKHIPKDLSGMRVLDIGCNAGFFSVAAKKRNADYVLGIEVSPGYVKQAEFVRDALGLEIDYRNMSVYEIPVLEAQFDVVFCLGVIYHCSDPFLAARNVLSVTSKVAVIESALMSPQAPDDRPLWQFAFPGYKRGEDERFYNWWFPNMSGLKALFGSAGFSSVNSLHESNDRGCIMCRR</sequence>
<comment type="caution">
    <text evidence="4">The sequence shown here is derived from an EMBL/GenBank/DDBJ whole genome shotgun (WGS) entry which is preliminary data.</text>
</comment>
<evidence type="ECO:0000256" key="3">
    <source>
        <dbReference type="ARBA" id="ARBA00022691"/>
    </source>
</evidence>
<dbReference type="Proteomes" id="UP000807825">
    <property type="component" value="Unassembled WGS sequence"/>
</dbReference>
<organism evidence="4 5">
    <name type="scientific">Desulfomonile tiedjei</name>
    <dbReference type="NCBI Taxonomy" id="2358"/>
    <lineage>
        <taxon>Bacteria</taxon>
        <taxon>Pseudomonadati</taxon>
        <taxon>Thermodesulfobacteriota</taxon>
        <taxon>Desulfomonilia</taxon>
        <taxon>Desulfomonilales</taxon>
        <taxon>Desulfomonilaceae</taxon>
        <taxon>Desulfomonile</taxon>
    </lineage>
</organism>